<dbReference type="PANTHER" id="PTHR39335:SF1">
    <property type="entry name" value="BLL4220 PROTEIN"/>
    <property type="match status" value="1"/>
</dbReference>
<feature type="region of interest" description="Disordered" evidence="1">
    <location>
        <begin position="193"/>
        <end position="229"/>
    </location>
</feature>
<dbReference type="EMBL" id="BMMX01000025">
    <property type="protein sequence ID" value="GGL06323.1"/>
    <property type="molecule type" value="Genomic_DNA"/>
</dbReference>
<dbReference type="PANTHER" id="PTHR39335">
    <property type="entry name" value="BLL4220 PROTEIN"/>
    <property type="match status" value="1"/>
</dbReference>
<dbReference type="Proteomes" id="UP000656042">
    <property type="component" value="Unassembled WGS sequence"/>
</dbReference>
<dbReference type="PROSITE" id="PS51257">
    <property type="entry name" value="PROKAR_LIPOPROTEIN"/>
    <property type="match status" value="1"/>
</dbReference>
<evidence type="ECO:0008006" key="5">
    <source>
        <dbReference type="Google" id="ProtNLM"/>
    </source>
</evidence>
<feature type="signal peptide" evidence="2">
    <location>
        <begin position="1"/>
        <end position="21"/>
    </location>
</feature>
<evidence type="ECO:0000313" key="3">
    <source>
        <dbReference type="EMBL" id="GGL06323.1"/>
    </source>
</evidence>
<dbReference type="InterPro" id="IPR005297">
    <property type="entry name" value="Lipoprotein_repeat"/>
</dbReference>
<evidence type="ECO:0000313" key="4">
    <source>
        <dbReference type="Proteomes" id="UP000656042"/>
    </source>
</evidence>
<keyword evidence="4" id="KW-1185">Reference proteome</keyword>
<accession>A0A8J3C1S9</accession>
<feature type="compositionally biased region" description="Acidic residues" evidence="1">
    <location>
        <begin position="211"/>
        <end position="229"/>
    </location>
</feature>
<feature type="chain" id="PRO_5039521174" description="Lipoprotein with Yx(FWY)xxD motif" evidence="2">
    <location>
        <begin position="22"/>
        <end position="229"/>
    </location>
</feature>
<organism evidence="3 4">
    <name type="scientific">Mangrovihabitans endophyticus</name>
    <dbReference type="NCBI Taxonomy" id="1751298"/>
    <lineage>
        <taxon>Bacteria</taxon>
        <taxon>Bacillati</taxon>
        <taxon>Actinomycetota</taxon>
        <taxon>Actinomycetes</taxon>
        <taxon>Micromonosporales</taxon>
        <taxon>Micromonosporaceae</taxon>
        <taxon>Mangrovihabitans</taxon>
    </lineage>
</organism>
<sequence>MVPDKRLVVSGAAVAAAFALAACAPAGYNAADYGGAAQPAANAVAATPTATASAGAEADAGSEEAGSETVEVPTDEVTTQLTAAKVKRMGETVQNQDGFVLYRFDDDKTKPEVVSNCNDDCEKVWPPVRVNDELPELDGVDPADVGTVTREDGTKQVTVGKWPVYTYIGDKQPGKWTGQNVAGKWFVVTPDGTKNLTCLPKKSKAVAPPADDSDSSSDGGDDSGSDYSY</sequence>
<reference evidence="3" key="2">
    <citation type="submission" date="2020-09" db="EMBL/GenBank/DDBJ databases">
        <authorList>
            <person name="Sun Q."/>
            <person name="Zhou Y."/>
        </authorList>
    </citation>
    <scope>NUCLEOTIDE SEQUENCE</scope>
    <source>
        <strain evidence="3">CGMCC 4.7299</strain>
    </source>
</reference>
<proteinExistence type="predicted"/>
<dbReference type="RefSeq" id="WP_189081337.1">
    <property type="nucleotide sequence ID" value="NZ_BMMX01000025.1"/>
</dbReference>
<feature type="region of interest" description="Disordered" evidence="1">
    <location>
        <begin position="54"/>
        <end position="73"/>
    </location>
</feature>
<name>A0A8J3C1S9_9ACTN</name>
<dbReference type="AlphaFoldDB" id="A0A8J3C1S9"/>
<protein>
    <recommendedName>
        <fullName evidence="5">Lipoprotein with Yx(FWY)xxD motif</fullName>
    </recommendedName>
</protein>
<gene>
    <name evidence="3" type="ORF">GCM10012284_45740</name>
</gene>
<comment type="caution">
    <text evidence="3">The sequence shown here is derived from an EMBL/GenBank/DDBJ whole genome shotgun (WGS) entry which is preliminary data.</text>
</comment>
<dbReference type="GO" id="GO:0043448">
    <property type="term" value="P:alkane catabolic process"/>
    <property type="evidence" value="ECO:0007669"/>
    <property type="project" value="TreeGrafter"/>
</dbReference>
<evidence type="ECO:0000256" key="2">
    <source>
        <dbReference type="SAM" id="SignalP"/>
    </source>
</evidence>
<dbReference type="Pfam" id="PF03640">
    <property type="entry name" value="Lipoprotein_15"/>
    <property type="match status" value="2"/>
</dbReference>
<keyword evidence="2" id="KW-0732">Signal</keyword>
<evidence type="ECO:0000256" key="1">
    <source>
        <dbReference type="SAM" id="MobiDB-lite"/>
    </source>
</evidence>
<reference evidence="3" key="1">
    <citation type="journal article" date="2014" name="Int. J. Syst. Evol. Microbiol.">
        <title>Complete genome sequence of Corynebacterium casei LMG S-19264T (=DSM 44701T), isolated from a smear-ripened cheese.</title>
        <authorList>
            <consortium name="US DOE Joint Genome Institute (JGI-PGF)"/>
            <person name="Walter F."/>
            <person name="Albersmeier A."/>
            <person name="Kalinowski J."/>
            <person name="Ruckert C."/>
        </authorList>
    </citation>
    <scope>NUCLEOTIDE SEQUENCE</scope>
    <source>
        <strain evidence="3">CGMCC 4.7299</strain>
    </source>
</reference>